<reference evidence="11" key="2">
    <citation type="submission" date="2024-02" db="EMBL/GenBank/DDBJ databases">
        <authorList>
            <person name="Prathaban M."/>
            <person name="Mythili R."/>
            <person name="Sharmila Devi N."/>
            <person name="Sobanaa M."/>
            <person name="Prathiviraj R."/>
            <person name="Selvin J."/>
        </authorList>
    </citation>
    <scope>NUCLEOTIDE SEQUENCE</scope>
    <source>
        <strain evidence="11">MP1014</strain>
    </source>
</reference>
<name>A0ABU7Z5R1_9MICO</name>
<dbReference type="Proteomes" id="UP001310387">
    <property type="component" value="Unassembled WGS sequence"/>
</dbReference>
<evidence type="ECO:0000256" key="6">
    <source>
        <dbReference type="ARBA" id="ARBA00022777"/>
    </source>
</evidence>
<keyword evidence="9" id="KW-0812">Transmembrane</keyword>
<dbReference type="SMART" id="SM00387">
    <property type="entry name" value="HATPase_c"/>
    <property type="match status" value="1"/>
</dbReference>
<dbReference type="SUPFAM" id="SSF55874">
    <property type="entry name" value="ATPase domain of HSP90 chaperone/DNA topoisomerase II/histidine kinase"/>
    <property type="match status" value="1"/>
</dbReference>
<feature type="domain" description="Histidine kinase/HSP90-like ATPase" evidence="10">
    <location>
        <begin position="354"/>
        <end position="451"/>
    </location>
</feature>
<dbReference type="Gene3D" id="3.30.565.10">
    <property type="entry name" value="Histidine kinase-like ATPase, C-terminal domain"/>
    <property type="match status" value="1"/>
</dbReference>
<comment type="catalytic activity">
    <reaction evidence="1">
        <text>ATP + protein L-histidine = ADP + protein N-phospho-L-histidine.</text>
        <dbReference type="EC" id="2.7.13.3"/>
    </reaction>
</comment>
<evidence type="ECO:0000313" key="11">
    <source>
        <dbReference type="EMBL" id="MEG3614744.1"/>
    </source>
</evidence>
<dbReference type="InterPro" id="IPR050482">
    <property type="entry name" value="Sensor_HK_TwoCompSys"/>
</dbReference>
<dbReference type="PANTHER" id="PTHR24421">
    <property type="entry name" value="NITRATE/NITRITE SENSOR PROTEIN NARX-RELATED"/>
    <property type="match status" value="1"/>
</dbReference>
<keyword evidence="4" id="KW-0808">Transferase</keyword>
<evidence type="ECO:0000256" key="4">
    <source>
        <dbReference type="ARBA" id="ARBA00022679"/>
    </source>
</evidence>
<keyword evidence="5" id="KW-0547">Nucleotide-binding</keyword>
<keyword evidence="12" id="KW-1185">Reference proteome</keyword>
<comment type="caution">
    <text evidence="11">The sequence shown here is derived from an EMBL/GenBank/DDBJ whole genome shotgun (WGS) entry which is preliminary data.</text>
</comment>
<sequence length="451" mass="46288">MTSTPVAPRDTAPAVTSLPGLLRAPWAAATWRGLAQLALGYLWLVSVGLVVFDLVLVAASLVPALGLGLLLLPPTLWVARWFATAERSRLAAQTGVALRDPGRRRTPRPGWWGWTTAELTDRRGWLATAYTLAGLVVATVFLTLAVAAASSAVAAVVLGVRRVADTDVSALWALPIAVVLAWLAAVLAQVGTLATTALAQAMLGVSPAAEARAAQRAAEAGARAAETDAATARQRAVELTATRAAALEAADAERRRIERDLHDGAQQRLVALGVALGAARRAADRDPAAAVTAVEHAHTEVKETLAELRDLVRGIHPAVLADRGLDDALSALAARSPVPVRVEAGPDLDSAGAGVQAAAYFVVAEALTNVARHAGATRAHVRAAVVPGPGTTGPDRLLIEVSDDGRGGAEAQSGSGLAGLRGRVAALDGTFDLTSPPGAGTRLRVELPCAS</sequence>
<protein>
    <recommendedName>
        <fullName evidence="2">histidine kinase</fullName>
        <ecNumber evidence="2">2.7.13.3</ecNumber>
    </recommendedName>
</protein>
<dbReference type="GO" id="GO:0016301">
    <property type="term" value="F:kinase activity"/>
    <property type="evidence" value="ECO:0007669"/>
    <property type="project" value="UniProtKB-KW"/>
</dbReference>
<gene>
    <name evidence="11" type="ORF">V5O49_06365</name>
</gene>
<keyword evidence="8" id="KW-0902">Two-component regulatory system</keyword>
<evidence type="ECO:0000256" key="7">
    <source>
        <dbReference type="ARBA" id="ARBA00022840"/>
    </source>
</evidence>
<evidence type="ECO:0000256" key="1">
    <source>
        <dbReference type="ARBA" id="ARBA00000085"/>
    </source>
</evidence>
<dbReference type="Pfam" id="PF13796">
    <property type="entry name" value="Sensor"/>
    <property type="match status" value="1"/>
</dbReference>
<keyword evidence="7" id="KW-0067">ATP-binding</keyword>
<organism evidence="11 12">
    <name type="scientific">Isoptericola haloaureus</name>
    <dbReference type="NCBI Taxonomy" id="1542902"/>
    <lineage>
        <taxon>Bacteria</taxon>
        <taxon>Bacillati</taxon>
        <taxon>Actinomycetota</taxon>
        <taxon>Actinomycetes</taxon>
        <taxon>Micrococcales</taxon>
        <taxon>Promicromonosporaceae</taxon>
        <taxon>Isoptericola</taxon>
    </lineage>
</organism>
<feature type="transmembrane region" description="Helical" evidence="9">
    <location>
        <begin position="132"/>
        <end position="158"/>
    </location>
</feature>
<feature type="transmembrane region" description="Helical" evidence="9">
    <location>
        <begin position="170"/>
        <end position="194"/>
    </location>
</feature>
<keyword evidence="9" id="KW-1133">Transmembrane helix</keyword>
<evidence type="ECO:0000256" key="5">
    <source>
        <dbReference type="ARBA" id="ARBA00022741"/>
    </source>
</evidence>
<dbReference type="Pfam" id="PF07730">
    <property type="entry name" value="HisKA_3"/>
    <property type="match status" value="1"/>
</dbReference>
<dbReference type="CDD" id="cd16917">
    <property type="entry name" value="HATPase_UhpB-NarQ-NarX-like"/>
    <property type="match status" value="1"/>
</dbReference>
<dbReference type="Gene3D" id="1.20.5.1930">
    <property type="match status" value="1"/>
</dbReference>
<evidence type="ECO:0000256" key="8">
    <source>
        <dbReference type="ARBA" id="ARBA00023012"/>
    </source>
</evidence>
<keyword evidence="6 11" id="KW-0418">Kinase</keyword>
<accession>A0ABU7Z5R1</accession>
<reference evidence="11" key="1">
    <citation type="journal article" date="2024" name="Antonie Van Leeuwenhoek">
        <title>Isoptericola haloaureus sp. nov., a dimorphic actinobacterium isolated from mangrove sediments of southeast India, implicating biosaline agricultural significance through nitrogen fixation and salt tolerance genes.</title>
        <authorList>
            <person name="Prathaban M."/>
            <person name="Prathiviraj R."/>
            <person name="Ravichandran M."/>
            <person name="Natarajan S.D."/>
            <person name="Sobanaa M."/>
            <person name="Hari Krishna Kumar S."/>
            <person name="Chandrasekar V."/>
            <person name="Selvin J."/>
        </authorList>
    </citation>
    <scope>NUCLEOTIDE SEQUENCE</scope>
    <source>
        <strain evidence="11">MP1014</strain>
    </source>
</reference>
<proteinExistence type="predicted"/>
<keyword evidence="3" id="KW-0597">Phosphoprotein</keyword>
<dbReference type="InterPro" id="IPR036890">
    <property type="entry name" value="HATPase_C_sf"/>
</dbReference>
<evidence type="ECO:0000259" key="10">
    <source>
        <dbReference type="SMART" id="SM00387"/>
    </source>
</evidence>
<evidence type="ECO:0000313" key="12">
    <source>
        <dbReference type="Proteomes" id="UP001310387"/>
    </source>
</evidence>
<dbReference type="Pfam" id="PF02518">
    <property type="entry name" value="HATPase_c"/>
    <property type="match status" value="1"/>
</dbReference>
<dbReference type="InterPro" id="IPR003594">
    <property type="entry name" value="HATPase_dom"/>
</dbReference>
<dbReference type="InterPro" id="IPR025828">
    <property type="entry name" value="Put_sensor_dom"/>
</dbReference>
<dbReference type="EMBL" id="JBAGLP010000116">
    <property type="protein sequence ID" value="MEG3614744.1"/>
    <property type="molecule type" value="Genomic_DNA"/>
</dbReference>
<feature type="transmembrane region" description="Helical" evidence="9">
    <location>
        <begin position="41"/>
        <end position="72"/>
    </location>
</feature>
<dbReference type="EC" id="2.7.13.3" evidence="2"/>
<dbReference type="RefSeq" id="WP_332901501.1">
    <property type="nucleotide sequence ID" value="NZ_JBAGLP010000116.1"/>
</dbReference>
<keyword evidence="9" id="KW-0472">Membrane</keyword>
<evidence type="ECO:0000256" key="2">
    <source>
        <dbReference type="ARBA" id="ARBA00012438"/>
    </source>
</evidence>
<evidence type="ECO:0000256" key="9">
    <source>
        <dbReference type="SAM" id="Phobius"/>
    </source>
</evidence>
<dbReference type="InterPro" id="IPR011712">
    <property type="entry name" value="Sig_transdc_His_kin_sub3_dim/P"/>
</dbReference>
<dbReference type="PANTHER" id="PTHR24421:SF10">
    <property type="entry name" value="NITRATE_NITRITE SENSOR PROTEIN NARQ"/>
    <property type="match status" value="1"/>
</dbReference>
<evidence type="ECO:0000256" key="3">
    <source>
        <dbReference type="ARBA" id="ARBA00022553"/>
    </source>
</evidence>